<evidence type="ECO:0000313" key="3">
    <source>
        <dbReference type="Proteomes" id="UP001176961"/>
    </source>
</evidence>
<name>A0AA36H8M7_CYLNA</name>
<evidence type="ECO:0000256" key="1">
    <source>
        <dbReference type="SAM" id="MobiDB-lite"/>
    </source>
</evidence>
<comment type="caution">
    <text evidence="2">The sequence shown here is derived from an EMBL/GenBank/DDBJ whole genome shotgun (WGS) entry which is preliminary data.</text>
</comment>
<evidence type="ECO:0000313" key="2">
    <source>
        <dbReference type="EMBL" id="CAJ0605712.1"/>
    </source>
</evidence>
<proteinExistence type="predicted"/>
<feature type="region of interest" description="Disordered" evidence="1">
    <location>
        <begin position="56"/>
        <end position="87"/>
    </location>
</feature>
<dbReference type="EMBL" id="CATQJL010000316">
    <property type="protein sequence ID" value="CAJ0605712.1"/>
    <property type="molecule type" value="Genomic_DNA"/>
</dbReference>
<feature type="region of interest" description="Disordered" evidence="1">
    <location>
        <begin position="18"/>
        <end position="42"/>
    </location>
</feature>
<accession>A0AA36H8M7</accession>
<sequence length="87" mass="9437">MLKRIAPSVRGLRTTYRLLSSDGKDSEGGSKKPPLSTKQVLGDDLLDAVNSVAEDLHKDDPAAKKEFTPLSRYASANRNAAERESGH</sequence>
<protein>
    <submittedName>
        <fullName evidence="2">Uncharacterized protein</fullName>
    </submittedName>
</protein>
<reference evidence="2" key="1">
    <citation type="submission" date="2023-07" db="EMBL/GenBank/DDBJ databases">
        <authorList>
            <consortium name="CYATHOMIX"/>
        </authorList>
    </citation>
    <scope>NUCLEOTIDE SEQUENCE</scope>
    <source>
        <strain evidence="2">N/A</strain>
    </source>
</reference>
<keyword evidence="3" id="KW-1185">Reference proteome</keyword>
<dbReference type="Proteomes" id="UP001176961">
    <property type="component" value="Unassembled WGS sequence"/>
</dbReference>
<feature type="compositionally biased region" description="Basic and acidic residues" evidence="1">
    <location>
        <begin position="56"/>
        <end position="67"/>
    </location>
</feature>
<gene>
    <name evidence="2" type="ORF">CYNAS_LOCUS17695</name>
</gene>
<organism evidence="2 3">
    <name type="scientific">Cylicocyclus nassatus</name>
    <name type="common">Nematode worm</name>
    <dbReference type="NCBI Taxonomy" id="53992"/>
    <lineage>
        <taxon>Eukaryota</taxon>
        <taxon>Metazoa</taxon>
        <taxon>Ecdysozoa</taxon>
        <taxon>Nematoda</taxon>
        <taxon>Chromadorea</taxon>
        <taxon>Rhabditida</taxon>
        <taxon>Rhabditina</taxon>
        <taxon>Rhabditomorpha</taxon>
        <taxon>Strongyloidea</taxon>
        <taxon>Strongylidae</taxon>
        <taxon>Cylicocyclus</taxon>
    </lineage>
</organism>
<dbReference type="AlphaFoldDB" id="A0AA36H8M7"/>